<dbReference type="RefSeq" id="WP_206723865.1">
    <property type="nucleotide sequence ID" value="NZ_CP071090.1"/>
</dbReference>
<keyword evidence="3" id="KW-1185">Reference proteome</keyword>
<evidence type="ECO:0000256" key="1">
    <source>
        <dbReference type="SAM" id="Phobius"/>
    </source>
</evidence>
<evidence type="ECO:0000313" key="2">
    <source>
        <dbReference type="EMBL" id="QSQ22288.1"/>
    </source>
</evidence>
<gene>
    <name evidence="2" type="ORF">JY651_45400</name>
</gene>
<feature type="transmembrane region" description="Helical" evidence="1">
    <location>
        <begin position="53"/>
        <end position="72"/>
    </location>
</feature>
<proteinExistence type="predicted"/>
<keyword evidence="1" id="KW-0812">Transmembrane</keyword>
<keyword evidence="1" id="KW-1133">Transmembrane helix</keyword>
<feature type="transmembrane region" description="Helical" evidence="1">
    <location>
        <begin position="78"/>
        <end position="99"/>
    </location>
</feature>
<name>A0ABX7NV00_9BACT</name>
<dbReference type="EMBL" id="CP071090">
    <property type="protein sequence ID" value="QSQ22288.1"/>
    <property type="molecule type" value="Genomic_DNA"/>
</dbReference>
<accession>A0ABX7NV00</accession>
<feature type="transmembrane region" description="Helical" evidence="1">
    <location>
        <begin position="28"/>
        <end position="46"/>
    </location>
</feature>
<keyword evidence="1" id="KW-0472">Membrane</keyword>
<dbReference type="Proteomes" id="UP000662747">
    <property type="component" value="Chromosome"/>
</dbReference>
<sequence length="115" mass="12134">MTLGLSILGILTTLLGMAVVFPPDQPTWFGFVVIAVGLCAVGAAFSGPHLRSAAPWGVGTALCILGLVGLGTRNLNAGMAWATLAFGVVYLGMGAFHFLRRVVPAERRPRFLRHT</sequence>
<organism evidence="2 3">
    <name type="scientific">Pyxidicoccus parkwayensis</name>
    <dbReference type="NCBI Taxonomy" id="2813578"/>
    <lineage>
        <taxon>Bacteria</taxon>
        <taxon>Pseudomonadati</taxon>
        <taxon>Myxococcota</taxon>
        <taxon>Myxococcia</taxon>
        <taxon>Myxococcales</taxon>
        <taxon>Cystobacterineae</taxon>
        <taxon>Myxococcaceae</taxon>
        <taxon>Pyxidicoccus</taxon>
    </lineage>
</organism>
<evidence type="ECO:0000313" key="3">
    <source>
        <dbReference type="Proteomes" id="UP000662747"/>
    </source>
</evidence>
<reference evidence="2 3" key="1">
    <citation type="submission" date="2021-02" db="EMBL/GenBank/DDBJ databases">
        <title>De Novo genome assembly of isolated myxobacteria.</title>
        <authorList>
            <person name="Stevens D.C."/>
        </authorList>
    </citation>
    <scope>NUCLEOTIDE SEQUENCE [LARGE SCALE GENOMIC DNA]</scope>
    <source>
        <strain evidence="3">SCPEA02</strain>
    </source>
</reference>
<protein>
    <submittedName>
        <fullName evidence="2">Uncharacterized protein</fullName>
    </submittedName>
</protein>